<sequence length="44" mass="4617">MHDVQGTRTLLGPADPARDIAVPYPRTAAADVIALAEATTRGRT</sequence>
<name>A0A6V8LEG1_9ACTN</name>
<protein>
    <submittedName>
        <fullName evidence="1">Uncharacterized protein</fullName>
    </submittedName>
</protein>
<reference evidence="1 2" key="2">
    <citation type="submission" date="2020-03" db="EMBL/GenBank/DDBJ databases">
        <authorList>
            <person name="Ichikawa N."/>
            <person name="Kimura A."/>
            <person name="Kitahashi Y."/>
            <person name="Uohara A."/>
        </authorList>
    </citation>
    <scope>NUCLEOTIDE SEQUENCE [LARGE SCALE GENOMIC DNA]</scope>
    <source>
        <strain evidence="1 2">NBRC 108638</strain>
    </source>
</reference>
<comment type="caution">
    <text evidence="1">The sequence shown here is derived from an EMBL/GenBank/DDBJ whole genome shotgun (WGS) entry which is preliminary data.</text>
</comment>
<organism evidence="1 2">
    <name type="scientific">Phytohabitans rumicis</name>
    <dbReference type="NCBI Taxonomy" id="1076125"/>
    <lineage>
        <taxon>Bacteria</taxon>
        <taxon>Bacillati</taxon>
        <taxon>Actinomycetota</taxon>
        <taxon>Actinomycetes</taxon>
        <taxon>Micromonosporales</taxon>
        <taxon>Micromonosporaceae</taxon>
    </lineage>
</organism>
<proteinExistence type="predicted"/>
<gene>
    <name evidence="1" type="ORF">Prum_076920</name>
</gene>
<dbReference type="EMBL" id="BLPG01000001">
    <property type="protein sequence ID" value="GFJ94050.1"/>
    <property type="molecule type" value="Genomic_DNA"/>
</dbReference>
<dbReference type="Proteomes" id="UP000482960">
    <property type="component" value="Unassembled WGS sequence"/>
</dbReference>
<keyword evidence="2" id="KW-1185">Reference proteome</keyword>
<dbReference type="AlphaFoldDB" id="A0A6V8LEG1"/>
<dbReference type="RefSeq" id="WP_281369079.1">
    <property type="nucleotide sequence ID" value="NZ_BLPG01000001.1"/>
</dbReference>
<evidence type="ECO:0000313" key="1">
    <source>
        <dbReference type="EMBL" id="GFJ94050.1"/>
    </source>
</evidence>
<reference evidence="1 2" key="1">
    <citation type="submission" date="2020-03" db="EMBL/GenBank/DDBJ databases">
        <title>Whole genome shotgun sequence of Phytohabitans rumicis NBRC 108638.</title>
        <authorList>
            <person name="Komaki H."/>
            <person name="Tamura T."/>
        </authorList>
    </citation>
    <scope>NUCLEOTIDE SEQUENCE [LARGE SCALE GENOMIC DNA]</scope>
    <source>
        <strain evidence="1 2">NBRC 108638</strain>
    </source>
</reference>
<evidence type="ECO:0000313" key="2">
    <source>
        <dbReference type="Proteomes" id="UP000482960"/>
    </source>
</evidence>
<accession>A0A6V8LEG1</accession>